<keyword evidence="4" id="KW-0479">Metal-binding</keyword>
<organism evidence="8">
    <name type="scientific">hydrothermal vent metagenome</name>
    <dbReference type="NCBI Taxonomy" id="652676"/>
    <lineage>
        <taxon>unclassified sequences</taxon>
        <taxon>metagenomes</taxon>
        <taxon>ecological metagenomes</taxon>
    </lineage>
</organism>
<keyword evidence="5" id="KW-0255">Endonuclease</keyword>
<sequence length="144" mass="16799">MKFNFDNQTTYPINVEFLEQILSYSTRKDVELVICHDDYIKKLNYQFRNKNEPTDVLSFPLENMPNGITEVPLGSIVICADFVDNKSKKLNHTFDEEIALLFIHGLLHLLGFDHEIDNGEHRSKEESLIKVFNLPKSLIVREME</sequence>
<accession>A0A3B1E8X2</accession>
<comment type="cofactor">
    <cofactor evidence="1">
        <name>Zn(2+)</name>
        <dbReference type="ChEBI" id="CHEBI:29105"/>
    </cofactor>
</comment>
<dbReference type="GO" id="GO:0006364">
    <property type="term" value="P:rRNA processing"/>
    <property type="evidence" value="ECO:0007669"/>
    <property type="project" value="InterPro"/>
</dbReference>
<protein>
    <submittedName>
        <fullName evidence="8">Metal-dependent hydrolase YbeY, involved in rRNA and/or ribosome maturation and assembly</fullName>
    </submittedName>
</protein>
<evidence type="ECO:0000256" key="7">
    <source>
        <dbReference type="ARBA" id="ARBA00022833"/>
    </source>
</evidence>
<keyword evidence="6 8" id="KW-0378">Hydrolase</keyword>
<keyword evidence="3" id="KW-0540">Nuclease</keyword>
<dbReference type="AlphaFoldDB" id="A0A3B1E8X2"/>
<evidence type="ECO:0000256" key="1">
    <source>
        <dbReference type="ARBA" id="ARBA00001947"/>
    </source>
</evidence>
<dbReference type="PROSITE" id="PS01306">
    <property type="entry name" value="UPF0054"/>
    <property type="match status" value="1"/>
</dbReference>
<evidence type="ECO:0000313" key="8">
    <source>
        <dbReference type="EMBL" id="VAY86266.1"/>
    </source>
</evidence>
<dbReference type="InterPro" id="IPR023091">
    <property type="entry name" value="MetalPrtase_cat_dom_sf_prd"/>
</dbReference>
<proteinExistence type="inferred from homology"/>
<dbReference type="PANTHER" id="PTHR46986:SF1">
    <property type="entry name" value="ENDORIBONUCLEASE YBEY, CHLOROPLASTIC"/>
    <property type="match status" value="1"/>
</dbReference>
<dbReference type="GO" id="GO:0004519">
    <property type="term" value="F:endonuclease activity"/>
    <property type="evidence" value="ECO:0007669"/>
    <property type="project" value="UniProtKB-KW"/>
</dbReference>
<dbReference type="InterPro" id="IPR020549">
    <property type="entry name" value="YbeY_CS"/>
</dbReference>
<name>A0A3B1E8X2_9ZZZZ</name>
<evidence type="ECO:0000256" key="2">
    <source>
        <dbReference type="ARBA" id="ARBA00010875"/>
    </source>
</evidence>
<evidence type="ECO:0000256" key="5">
    <source>
        <dbReference type="ARBA" id="ARBA00022759"/>
    </source>
</evidence>
<dbReference type="PANTHER" id="PTHR46986">
    <property type="entry name" value="ENDORIBONUCLEASE YBEY, CHLOROPLASTIC"/>
    <property type="match status" value="1"/>
</dbReference>
<gene>
    <name evidence="8" type="ORF">MNB_ARC-1_928</name>
</gene>
<dbReference type="EMBL" id="UOYO01000002">
    <property type="protein sequence ID" value="VAY86266.1"/>
    <property type="molecule type" value="Genomic_DNA"/>
</dbReference>
<dbReference type="GO" id="GO:0046872">
    <property type="term" value="F:metal ion binding"/>
    <property type="evidence" value="ECO:0007669"/>
    <property type="project" value="UniProtKB-KW"/>
</dbReference>
<dbReference type="GO" id="GO:0004222">
    <property type="term" value="F:metalloendopeptidase activity"/>
    <property type="evidence" value="ECO:0007669"/>
    <property type="project" value="InterPro"/>
</dbReference>
<dbReference type="HAMAP" id="MF_00009">
    <property type="entry name" value="Endoribonucl_YbeY"/>
    <property type="match status" value="1"/>
</dbReference>
<evidence type="ECO:0000256" key="3">
    <source>
        <dbReference type="ARBA" id="ARBA00022722"/>
    </source>
</evidence>
<dbReference type="Pfam" id="PF02130">
    <property type="entry name" value="YbeY"/>
    <property type="match status" value="1"/>
</dbReference>
<evidence type="ECO:0000256" key="4">
    <source>
        <dbReference type="ARBA" id="ARBA00022723"/>
    </source>
</evidence>
<evidence type="ECO:0000256" key="6">
    <source>
        <dbReference type="ARBA" id="ARBA00022801"/>
    </source>
</evidence>
<keyword evidence="7" id="KW-0862">Zinc</keyword>
<dbReference type="InterPro" id="IPR002036">
    <property type="entry name" value="YbeY"/>
</dbReference>
<dbReference type="Gene3D" id="3.40.390.30">
    <property type="entry name" value="Metalloproteases ('zincins'), catalytic domain"/>
    <property type="match status" value="1"/>
</dbReference>
<dbReference type="NCBIfam" id="TIGR00043">
    <property type="entry name" value="rRNA maturation RNase YbeY"/>
    <property type="match status" value="1"/>
</dbReference>
<reference evidence="8" key="1">
    <citation type="submission" date="2018-10" db="EMBL/GenBank/DDBJ databases">
        <authorList>
            <person name="Aoki K."/>
        </authorList>
    </citation>
    <scope>NUCLEOTIDE SEQUENCE</scope>
</reference>
<dbReference type="SUPFAM" id="SSF55486">
    <property type="entry name" value="Metalloproteases ('zincins'), catalytic domain"/>
    <property type="match status" value="1"/>
</dbReference>
<comment type="similarity">
    <text evidence="2">Belongs to the endoribonuclease YbeY family.</text>
</comment>